<dbReference type="GO" id="GO:0072686">
    <property type="term" value="C:mitotic spindle"/>
    <property type="evidence" value="ECO:0007669"/>
    <property type="project" value="TreeGrafter"/>
</dbReference>
<dbReference type="Gene3D" id="3.40.850.10">
    <property type="entry name" value="Kinesin motor domain"/>
    <property type="match status" value="1"/>
</dbReference>
<keyword evidence="2" id="KW-0963">Cytoplasm</keyword>
<evidence type="ECO:0000256" key="7">
    <source>
        <dbReference type="SAM" id="MobiDB-lite"/>
    </source>
</evidence>
<evidence type="ECO:0000313" key="10">
    <source>
        <dbReference type="Proteomes" id="UP000284403"/>
    </source>
</evidence>
<feature type="coiled-coil region" evidence="6">
    <location>
        <begin position="496"/>
        <end position="563"/>
    </location>
</feature>
<dbReference type="PROSITE" id="PS50067">
    <property type="entry name" value="KINESIN_MOTOR_2"/>
    <property type="match status" value="1"/>
</dbReference>
<evidence type="ECO:0000256" key="1">
    <source>
        <dbReference type="ARBA" id="ARBA00004245"/>
    </source>
</evidence>
<feature type="coiled-coil region" evidence="6">
    <location>
        <begin position="1065"/>
        <end position="1092"/>
    </location>
</feature>
<dbReference type="GO" id="GO:0005876">
    <property type="term" value="C:spindle microtubule"/>
    <property type="evidence" value="ECO:0007669"/>
    <property type="project" value="TreeGrafter"/>
</dbReference>
<feature type="binding site" evidence="5">
    <location>
        <begin position="179"/>
        <end position="186"/>
    </location>
    <ligand>
        <name>ATP</name>
        <dbReference type="ChEBI" id="CHEBI:30616"/>
    </ligand>
</feature>
<feature type="region of interest" description="Disordered" evidence="7">
    <location>
        <begin position="593"/>
        <end position="680"/>
    </location>
</feature>
<feature type="region of interest" description="Disordered" evidence="7">
    <location>
        <begin position="1017"/>
        <end position="1058"/>
    </location>
</feature>
<dbReference type="PRINTS" id="PR00380">
    <property type="entry name" value="KINESINHEAVY"/>
</dbReference>
<feature type="compositionally biased region" description="Basic and acidic residues" evidence="7">
    <location>
        <begin position="593"/>
        <end position="605"/>
    </location>
</feature>
<sequence length="1322" mass="148792">MASETSAVFVTVRVRPLNARESPLECAVTVLDDHTVTLIDLANTAMSASSSISGQQHVFTFDKIFWSVPPDVLPYDPSSATPATSSPRLSLAEGMSQPLLSRSASLVSGGHLPCTRSNSLVSNFPDTSSVTTLRVPFSGLPCFARVPEYDDQASVYAFIGPRLYEAVMTGYNACLFAYGQTGSGKTHSLLGPPEDHVLRSEERGIIPRLCEDIFELMRKEREEDESVTYNVECCFLEIYCERVRDLLFHSNGGGNAGLRRESSTSQGGAGVGHLQPPLRVRQHPARGPYVEGLSLVKVRDAASVMRQLLTGLRERATSSTKMNEYSSRSHAILQLHITRVTVLREEAAVVTKTRVCKVSMVDLAGSERVTQSGATGDRFEEARNINLSLTTLGRVILQLSEKQSGKHVIPAYRDSVLTWLLSDSLGGNSKTMMLATIAPSAYCYQQSLNTLRFAGVTKKVINVATVNEDLHFQKLIAALRQQIVKLTFQLEEGKAAEVHHEEIQAMRRERDELESQLVSMRTTMSKMVPVTELAALERRVADLDEANVQLRKEKNQLQRQLISSTTALREELAQQRGEIMSLHEALLQKGGELEEWKRRHREDSVRAGMPPPKLQQQAQPQPQPSQYVASASSADAKAGPDSKRSSPPAWQQGVGHNGLESPPPLVVAERSSRREEALERRVGVLTREVKAERQRAEEAERARKSLHAKIRTLQQELDAAADALNETQRRLAEKAHSLDVTQSDLAATRTMLRVERSAKSTAERESELVAQLEQTRAEYFNEKRTTVDLLTRVSNVEQRNLKLKKEVTAKARDIHELEQLLLEETETSERYYLRLRYYRDVFGMSMSHWRRSVAAHAKQVVTLRGDVERGGDRRCDAGSRVAVAGIAWEEAACECARSEAYSRALLEQECLNATLELLGQKTLLYELIIGATNSELLTLRAVSAEADEEPQRLRRKVESLESIIEKAAEERLEWQATLQTSESARKRLSRQLEDLTDQVEQLQQSNNALIEKLVEAQSSDGFHTRGVPSSDGDLTPRGEEEGQEAEELETQPVPTKQPQRLLRLKQRLERQVTQYQEELGLLHAQLEKERNDRVERTRSMQREKEGFTQELRRVRSECNASIKESRQIVKDYETRVNELQELITTLRAALEEECNNADRARDGMVRAELSKRETMEELRRVTASRDALEMSRDDAERRFNELHAHVQELQMAYYELERQLAGMTLPTADVYLTIDRGADGSGDGEDSWMQKAQREKAVLERQKQSVQRLNQELLATVRQRNESLRAVLRQITKMQRGGVSPEMEDMPGATDNSPLSEQFKFQ</sequence>
<dbReference type="GO" id="GO:0005524">
    <property type="term" value="F:ATP binding"/>
    <property type="evidence" value="ECO:0007669"/>
    <property type="project" value="UniProtKB-UniRule"/>
</dbReference>
<comment type="caution">
    <text evidence="9">The sequence shown here is derived from an EMBL/GenBank/DDBJ whole genome shotgun (WGS) entry which is preliminary data.</text>
</comment>
<dbReference type="InterPro" id="IPR027417">
    <property type="entry name" value="P-loop_NTPase"/>
</dbReference>
<keyword evidence="3 5" id="KW-0505">Motor protein</keyword>
<dbReference type="GeneID" id="40314750"/>
<reference evidence="9 10" key="1">
    <citation type="journal article" date="2018" name="BMC Genomics">
        <title>Genomic comparison of Trypanosoma conorhini and Trypanosoma rangeli to Trypanosoma cruzi strains of high and low virulence.</title>
        <authorList>
            <person name="Bradwell K.R."/>
            <person name="Koparde V.N."/>
            <person name="Matveyev A.V."/>
            <person name="Serrano M.G."/>
            <person name="Alves J.M."/>
            <person name="Parikh H."/>
            <person name="Huang B."/>
            <person name="Lee V."/>
            <person name="Espinosa-Alvarez O."/>
            <person name="Ortiz P.A."/>
            <person name="Costa-Martins A.G."/>
            <person name="Teixeira M.M."/>
            <person name="Buck G.A."/>
        </authorList>
    </citation>
    <scope>NUCLEOTIDE SEQUENCE [LARGE SCALE GENOMIC DNA]</scope>
    <source>
        <strain evidence="9 10">025E</strain>
    </source>
</reference>
<dbReference type="InterPro" id="IPR001752">
    <property type="entry name" value="Kinesin_motor_dom"/>
</dbReference>
<comment type="similarity">
    <text evidence="5">Belongs to the TRAFAC class myosin-kinesin ATPase superfamily. Kinesin family.</text>
</comment>
<proteinExistence type="inferred from homology"/>
<protein>
    <submittedName>
        <fullName evidence="9">Putative kinesin</fullName>
    </submittedName>
</protein>
<evidence type="ECO:0000256" key="2">
    <source>
        <dbReference type="ARBA" id="ARBA00022490"/>
    </source>
</evidence>
<feature type="coiled-coil region" evidence="6">
    <location>
        <begin position="1122"/>
        <end position="1212"/>
    </location>
</feature>
<keyword evidence="6" id="KW-0175">Coiled coil</keyword>
<feature type="coiled-coil region" evidence="6">
    <location>
        <begin position="1249"/>
        <end position="1279"/>
    </location>
</feature>
<keyword evidence="4" id="KW-0206">Cytoskeleton</keyword>
<evidence type="ECO:0000259" key="8">
    <source>
        <dbReference type="PROSITE" id="PS50067"/>
    </source>
</evidence>
<dbReference type="PANTHER" id="PTHR47970">
    <property type="entry name" value="KINESIN-LIKE PROTEIN KIF11"/>
    <property type="match status" value="1"/>
</dbReference>
<dbReference type="GO" id="GO:0008574">
    <property type="term" value="F:plus-end-directed microtubule motor activity"/>
    <property type="evidence" value="ECO:0007669"/>
    <property type="project" value="TreeGrafter"/>
</dbReference>
<dbReference type="SMART" id="SM00129">
    <property type="entry name" value="KISc"/>
    <property type="match status" value="1"/>
</dbReference>
<feature type="compositionally biased region" description="Polar residues" evidence="7">
    <location>
        <begin position="1310"/>
        <end position="1322"/>
    </location>
</feature>
<evidence type="ECO:0000256" key="5">
    <source>
        <dbReference type="PROSITE-ProRule" id="PRU00283"/>
    </source>
</evidence>
<gene>
    <name evidence="9" type="ORF">Tco025E_01139</name>
</gene>
<dbReference type="SUPFAM" id="SSF52540">
    <property type="entry name" value="P-loop containing nucleoside triphosphate hydrolases"/>
    <property type="match status" value="1"/>
</dbReference>
<dbReference type="InterPro" id="IPR047149">
    <property type="entry name" value="KIF11-like"/>
</dbReference>
<dbReference type="Proteomes" id="UP000284403">
    <property type="component" value="Unassembled WGS sequence"/>
</dbReference>
<dbReference type="EMBL" id="MKKU01000035">
    <property type="protein sequence ID" value="RNF26607.1"/>
    <property type="molecule type" value="Genomic_DNA"/>
</dbReference>
<keyword evidence="5" id="KW-0067">ATP-binding</keyword>
<feature type="region of interest" description="Disordered" evidence="7">
    <location>
        <begin position="1295"/>
        <end position="1322"/>
    </location>
</feature>
<accession>A0A422Q9J1</accession>
<dbReference type="PANTHER" id="PTHR47970:SF12">
    <property type="entry name" value="KINESIN FAMILY MEMBER 11"/>
    <property type="match status" value="1"/>
</dbReference>
<evidence type="ECO:0000256" key="4">
    <source>
        <dbReference type="ARBA" id="ARBA00023212"/>
    </source>
</evidence>
<evidence type="ECO:0000256" key="6">
    <source>
        <dbReference type="SAM" id="Coils"/>
    </source>
</evidence>
<dbReference type="InterPro" id="IPR036961">
    <property type="entry name" value="Kinesin_motor_dom_sf"/>
</dbReference>
<dbReference type="GO" id="GO:0008017">
    <property type="term" value="F:microtubule binding"/>
    <property type="evidence" value="ECO:0007669"/>
    <property type="project" value="InterPro"/>
</dbReference>
<keyword evidence="5" id="KW-0547">Nucleotide-binding</keyword>
<organism evidence="9 10">
    <name type="scientific">Trypanosoma conorhini</name>
    <dbReference type="NCBI Taxonomy" id="83891"/>
    <lineage>
        <taxon>Eukaryota</taxon>
        <taxon>Discoba</taxon>
        <taxon>Euglenozoa</taxon>
        <taxon>Kinetoplastea</taxon>
        <taxon>Metakinetoplastina</taxon>
        <taxon>Trypanosomatida</taxon>
        <taxon>Trypanosomatidae</taxon>
        <taxon>Trypanosoma</taxon>
    </lineage>
</organism>
<name>A0A422Q9J1_9TRYP</name>
<feature type="compositionally biased region" description="Low complexity" evidence="7">
    <location>
        <begin position="614"/>
        <end position="634"/>
    </location>
</feature>
<dbReference type="OrthoDB" id="272935at2759"/>
<dbReference type="GO" id="GO:0007018">
    <property type="term" value="P:microtubule-based movement"/>
    <property type="evidence" value="ECO:0007669"/>
    <property type="project" value="InterPro"/>
</dbReference>
<feature type="region of interest" description="Disordered" evidence="7">
    <location>
        <begin position="255"/>
        <end position="281"/>
    </location>
</feature>
<dbReference type="GO" id="GO:0090307">
    <property type="term" value="P:mitotic spindle assembly"/>
    <property type="evidence" value="ECO:0007669"/>
    <property type="project" value="TreeGrafter"/>
</dbReference>
<comment type="subcellular location">
    <subcellularLocation>
        <location evidence="1">Cytoplasm</location>
        <location evidence="1">Cytoskeleton</location>
    </subcellularLocation>
</comment>
<feature type="domain" description="Kinesin motor" evidence="8">
    <location>
        <begin position="7"/>
        <end position="460"/>
    </location>
</feature>
<dbReference type="GO" id="GO:0051231">
    <property type="term" value="P:spindle elongation"/>
    <property type="evidence" value="ECO:0007669"/>
    <property type="project" value="TreeGrafter"/>
</dbReference>
<dbReference type="RefSeq" id="XP_029231813.1">
    <property type="nucleotide sequence ID" value="XM_029368077.1"/>
</dbReference>
<keyword evidence="10" id="KW-1185">Reference proteome</keyword>
<feature type="compositionally biased region" description="Basic and acidic residues" evidence="7">
    <location>
        <begin position="670"/>
        <end position="680"/>
    </location>
</feature>
<evidence type="ECO:0000313" key="9">
    <source>
        <dbReference type="EMBL" id="RNF26607.1"/>
    </source>
</evidence>
<evidence type="ECO:0000256" key="3">
    <source>
        <dbReference type="ARBA" id="ARBA00023175"/>
    </source>
</evidence>
<dbReference type="Pfam" id="PF00225">
    <property type="entry name" value="Kinesin"/>
    <property type="match status" value="1"/>
</dbReference>